<dbReference type="AlphaFoldDB" id="A3HV35"/>
<evidence type="ECO:0008006" key="3">
    <source>
        <dbReference type="Google" id="ProtNLM"/>
    </source>
</evidence>
<dbReference type="PROSITE" id="PS51257">
    <property type="entry name" value="PROKAR_LIPOPROTEIN"/>
    <property type="match status" value="1"/>
</dbReference>
<proteinExistence type="predicted"/>
<dbReference type="Gene3D" id="3.10.450.50">
    <property type="match status" value="1"/>
</dbReference>
<dbReference type="InterPro" id="IPR032710">
    <property type="entry name" value="NTF2-like_dom_sf"/>
</dbReference>
<dbReference type="Proteomes" id="UP000003919">
    <property type="component" value="Chromosome"/>
</dbReference>
<sequence>MKYLFMLGSILMIVSCSQNQRYTQQSPEIEIFESVVANYVNGEWSEYESKYAEGAEIFFNATEENPSSIQEAIAGQRLNLEPLSSYTIETDDDELEMVVTDDGETWVNYWGLWKGTIAATGETIETPIHITSQFVDGKIVKTFGYWNNAPMQLAMMKIQEEAEEMASNETEEEDN</sequence>
<dbReference type="EMBL" id="AAXU02000001">
    <property type="protein sequence ID" value="EAZ82007.1"/>
    <property type="molecule type" value="Genomic_DNA"/>
</dbReference>
<dbReference type="SUPFAM" id="SSF54427">
    <property type="entry name" value="NTF2-like"/>
    <property type="match status" value="1"/>
</dbReference>
<gene>
    <name evidence="1" type="ORF">ALPR1_02160</name>
</gene>
<reference evidence="1 2" key="1">
    <citation type="journal article" date="2011" name="J. Bacteriol.">
        <title>Complete genome sequence of Algoriphagus sp. PR1, bacterial prey of a colony-forming choanoflagellate.</title>
        <authorList>
            <person name="Alegado R.A."/>
            <person name="Ferriera S."/>
            <person name="Nusbaum C."/>
            <person name="Young S.K."/>
            <person name="Zeng Q."/>
            <person name="Imamovic A."/>
            <person name="Fairclough S.R."/>
            <person name="King N."/>
        </authorList>
    </citation>
    <scope>NUCLEOTIDE SEQUENCE [LARGE SCALE GENOMIC DNA]</scope>
    <source>
        <strain evidence="1 2">PR1</strain>
    </source>
</reference>
<organism evidence="1 2">
    <name type="scientific">Algoriphagus machipongonensis</name>
    <dbReference type="NCBI Taxonomy" id="388413"/>
    <lineage>
        <taxon>Bacteria</taxon>
        <taxon>Pseudomonadati</taxon>
        <taxon>Bacteroidota</taxon>
        <taxon>Cytophagia</taxon>
        <taxon>Cytophagales</taxon>
        <taxon>Cyclobacteriaceae</taxon>
        <taxon>Algoriphagus</taxon>
    </lineage>
</organism>
<dbReference type="STRING" id="388413.ALPR1_02160"/>
<comment type="caution">
    <text evidence="1">The sequence shown here is derived from an EMBL/GenBank/DDBJ whole genome shotgun (WGS) entry which is preliminary data.</text>
</comment>
<dbReference type="EMBL" id="CM001023">
    <property type="protein sequence ID" value="EAZ82007.1"/>
    <property type="molecule type" value="Genomic_DNA"/>
</dbReference>
<dbReference type="OrthoDB" id="824753at2"/>
<dbReference type="RefSeq" id="WP_008198072.1">
    <property type="nucleotide sequence ID" value="NZ_CM001023.1"/>
</dbReference>
<evidence type="ECO:0000313" key="1">
    <source>
        <dbReference type="EMBL" id="EAZ82007.1"/>
    </source>
</evidence>
<dbReference type="HOGENOM" id="CLU_1515859_0_0_10"/>
<evidence type="ECO:0000313" key="2">
    <source>
        <dbReference type="Proteomes" id="UP000003919"/>
    </source>
</evidence>
<accession>A3HV35</accession>
<name>A3HV35_9BACT</name>
<keyword evidence="2" id="KW-1185">Reference proteome</keyword>
<dbReference type="eggNOG" id="ENOG5032143">
    <property type="taxonomic scope" value="Bacteria"/>
</dbReference>
<protein>
    <recommendedName>
        <fullName evidence="3">SnoaL-like domain-containing protein</fullName>
    </recommendedName>
</protein>